<proteinExistence type="predicted"/>
<dbReference type="InterPro" id="IPR036388">
    <property type="entry name" value="WH-like_DNA-bd_sf"/>
</dbReference>
<reference evidence="1 2" key="1">
    <citation type="submission" date="2020-01" db="EMBL/GenBank/DDBJ databases">
        <title>Draft genome sequence of Cand. Neptunochlamydia vexilliferae K9.</title>
        <authorList>
            <person name="Schulz F."/>
            <person name="Koestlbacher S."/>
            <person name="Wascher F."/>
            <person name="Pizzetti I."/>
            <person name="Horn M."/>
        </authorList>
    </citation>
    <scope>NUCLEOTIDE SEQUENCE [LARGE SCALE GENOMIC DNA]</scope>
    <source>
        <strain evidence="1 2">K9</strain>
    </source>
</reference>
<dbReference type="InterPro" id="IPR038475">
    <property type="entry name" value="RecG_C_sf"/>
</dbReference>
<dbReference type="PANTHER" id="PTHR30595:SF6">
    <property type="entry name" value="SCHLAFEN ALBA-2 DOMAIN-CONTAINING PROTEIN"/>
    <property type="match status" value="1"/>
</dbReference>
<evidence type="ECO:0008006" key="3">
    <source>
        <dbReference type="Google" id="ProtNLM"/>
    </source>
</evidence>
<keyword evidence="2" id="KW-1185">Reference proteome</keyword>
<comment type="caution">
    <text evidence="1">The sequence shown here is derived from an EMBL/GenBank/DDBJ whole genome shotgun (WGS) entry which is preliminary data.</text>
</comment>
<dbReference type="Proteomes" id="UP001194714">
    <property type="component" value="Unassembled WGS sequence"/>
</dbReference>
<dbReference type="EMBL" id="JAAEJV010000083">
    <property type="protein sequence ID" value="MBF5060159.1"/>
    <property type="molecule type" value="Genomic_DNA"/>
</dbReference>
<evidence type="ECO:0000313" key="1">
    <source>
        <dbReference type="EMBL" id="MBF5060159.1"/>
    </source>
</evidence>
<evidence type="ECO:0000313" key="2">
    <source>
        <dbReference type="Proteomes" id="UP001194714"/>
    </source>
</evidence>
<protein>
    <recommendedName>
        <fullName evidence="3">ATP-dependent DNA helicase RecG C-terminal domain-containing protein</fullName>
    </recommendedName>
</protein>
<organism evidence="1 2">
    <name type="scientific">Candidatus Neptunichlamydia vexilliferae</name>
    <dbReference type="NCBI Taxonomy" id="1651774"/>
    <lineage>
        <taxon>Bacteria</taxon>
        <taxon>Pseudomonadati</taxon>
        <taxon>Chlamydiota</taxon>
        <taxon>Chlamydiia</taxon>
        <taxon>Parachlamydiales</taxon>
        <taxon>Simkaniaceae</taxon>
        <taxon>Candidatus Neptunichlamydia</taxon>
    </lineage>
</organism>
<gene>
    <name evidence="1" type="ORF">NEPTK9_001689</name>
</gene>
<dbReference type="Gene3D" id="1.10.10.10">
    <property type="entry name" value="Winged helix-like DNA-binding domain superfamily/Winged helix DNA-binding domain"/>
    <property type="match status" value="1"/>
</dbReference>
<name>A0ABS0B1U2_9BACT</name>
<accession>A0ABS0B1U2</accession>
<dbReference type="Gene3D" id="3.30.565.60">
    <property type="match status" value="1"/>
</dbReference>
<dbReference type="Pfam" id="PF13749">
    <property type="entry name" value="HATPase_c_4"/>
    <property type="match status" value="1"/>
</dbReference>
<sequence>MPLKAIFPLKVYALSDFQVNKEQLLISLGVGLKNNEGCVISTIAGLLLFGKKEALKRLMPACRVDYIIVEGIEWVSNSSERYKIATEYWEPLIFLMPHLHSDIMSDLPMKFHLKPGELQRSDIPLIPREVIREAVANLLMHRDYRVPQPTQVIRYSNRIEFKNAGYSLKSLEELLADSGSIQRNQAMAKVFHDLKFAETKRTGICSMRDNLKKLGFTTPPIIETSRARNQFGVILFPHHLLDEVTMSWLSSFKEYNLNDSERRALAFVKNVGAITNEDYRQLNGVDTLTASRGLSHLKELNTLAMKGKGNQTYYTLPTDPSYSEATPHIRG</sequence>
<dbReference type="PANTHER" id="PTHR30595">
    <property type="entry name" value="GLPR-RELATED TRANSCRIPTIONAL REPRESSOR"/>
    <property type="match status" value="1"/>
</dbReference>